<dbReference type="RefSeq" id="WP_006308161.1">
    <property type="nucleotide sequence ID" value="NZ_JH601133.1"/>
</dbReference>
<dbReference type="PANTHER" id="PTHR43357:SF4">
    <property type="entry name" value="INNER MEMBRANE ABC TRANSPORTER PERMEASE PROTEIN YDCV"/>
    <property type="match status" value="1"/>
</dbReference>
<feature type="transmembrane region" description="Helical" evidence="8">
    <location>
        <begin position="7"/>
        <end position="33"/>
    </location>
</feature>
<feature type="transmembrane region" description="Helical" evidence="8">
    <location>
        <begin position="200"/>
        <end position="221"/>
    </location>
</feature>
<dbReference type="EMBL" id="AGEG01000002">
    <property type="protein sequence ID" value="EHR38186.1"/>
    <property type="molecule type" value="Genomic_DNA"/>
</dbReference>
<dbReference type="CDD" id="cd06261">
    <property type="entry name" value="TM_PBP2"/>
    <property type="match status" value="1"/>
</dbReference>
<feature type="transmembrane region" description="Helical" evidence="8">
    <location>
        <begin position="247"/>
        <end position="270"/>
    </location>
</feature>
<organism evidence="10 11">
    <name type="scientific">Facklamia languida CCUG 37842</name>
    <dbReference type="NCBI Taxonomy" id="883113"/>
    <lineage>
        <taxon>Bacteria</taxon>
        <taxon>Bacillati</taxon>
        <taxon>Bacillota</taxon>
        <taxon>Bacilli</taxon>
        <taxon>Lactobacillales</taxon>
        <taxon>Aerococcaceae</taxon>
        <taxon>Facklamia</taxon>
    </lineage>
</organism>
<feature type="transmembrane region" description="Helical" evidence="8">
    <location>
        <begin position="53"/>
        <end position="80"/>
    </location>
</feature>
<dbReference type="Pfam" id="PF00528">
    <property type="entry name" value="BPD_transp_1"/>
    <property type="match status" value="1"/>
</dbReference>
<evidence type="ECO:0000256" key="8">
    <source>
        <dbReference type="RuleBase" id="RU363032"/>
    </source>
</evidence>
<feature type="domain" description="ABC transmembrane type-1" evidence="9">
    <location>
        <begin position="54"/>
        <end position="266"/>
    </location>
</feature>
<dbReference type="InterPro" id="IPR000515">
    <property type="entry name" value="MetI-like"/>
</dbReference>
<reference evidence="10 11" key="1">
    <citation type="submission" date="2012-01" db="EMBL/GenBank/DDBJ databases">
        <title>The Genome Sequence of Facklamia languida CCUG 37842.</title>
        <authorList>
            <consortium name="The Broad Institute Genome Sequencing Platform"/>
            <person name="Earl A."/>
            <person name="Ward D."/>
            <person name="Feldgarden M."/>
            <person name="Gevers D."/>
            <person name="Huys G."/>
            <person name="Young S.K."/>
            <person name="Zeng Q."/>
            <person name="Gargeya S."/>
            <person name="Fitzgerald M."/>
            <person name="Haas B."/>
            <person name="Abouelleil A."/>
            <person name="Alvarado L."/>
            <person name="Arachchi H.M."/>
            <person name="Berlin A."/>
            <person name="Chapman S.B."/>
            <person name="Gearin G."/>
            <person name="Goldberg J."/>
            <person name="Griggs A."/>
            <person name="Gujja S."/>
            <person name="Hansen M."/>
            <person name="Heiman D."/>
            <person name="Howarth C."/>
            <person name="Larimer J."/>
            <person name="Lui A."/>
            <person name="MacDonald P.J.P."/>
            <person name="McCowen C."/>
            <person name="Montmayeur A."/>
            <person name="Murphy C."/>
            <person name="Neiman D."/>
            <person name="Pearson M."/>
            <person name="Priest M."/>
            <person name="Roberts A."/>
            <person name="Saif S."/>
            <person name="Shea T."/>
            <person name="Sisk P."/>
            <person name="Stolte C."/>
            <person name="Sykes S."/>
            <person name="Wortman J."/>
            <person name="Nusbaum C."/>
            <person name="Birren B."/>
        </authorList>
    </citation>
    <scope>NUCLEOTIDE SEQUENCE [LARGE SCALE GENOMIC DNA]</scope>
    <source>
        <strain evidence="10 11">CCUG 37842</strain>
    </source>
</reference>
<evidence type="ECO:0000259" key="9">
    <source>
        <dbReference type="PROSITE" id="PS50928"/>
    </source>
</evidence>
<dbReference type="InterPro" id="IPR035906">
    <property type="entry name" value="MetI-like_sf"/>
</dbReference>
<comment type="subcellular location">
    <subcellularLocation>
        <location evidence="1">Cell inner membrane</location>
        <topology evidence="1">Multi-pass membrane protein</topology>
    </subcellularLocation>
    <subcellularLocation>
        <location evidence="8">Cell membrane</location>
        <topology evidence="8">Multi-pass membrane protein</topology>
    </subcellularLocation>
</comment>
<evidence type="ECO:0000313" key="11">
    <source>
        <dbReference type="Proteomes" id="UP000006190"/>
    </source>
</evidence>
<feature type="transmembrane region" description="Helical" evidence="8">
    <location>
        <begin position="143"/>
        <end position="163"/>
    </location>
</feature>
<dbReference type="SUPFAM" id="SSF161098">
    <property type="entry name" value="MetI-like"/>
    <property type="match status" value="1"/>
</dbReference>
<dbReference type="GO" id="GO:0005886">
    <property type="term" value="C:plasma membrane"/>
    <property type="evidence" value="ECO:0007669"/>
    <property type="project" value="UniProtKB-SubCell"/>
</dbReference>
<evidence type="ECO:0000256" key="2">
    <source>
        <dbReference type="ARBA" id="ARBA00022448"/>
    </source>
</evidence>
<keyword evidence="4" id="KW-0997">Cell inner membrane</keyword>
<evidence type="ECO:0000313" key="10">
    <source>
        <dbReference type="EMBL" id="EHR38186.1"/>
    </source>
</evidence>
<dbReference type="Proteomes" id="UP000006190">
    <property type="component" value="Unassembled WGS sequence"/>
</dbReference>
<comment type="caution">
    <text evidence="10">The sequence shown here is derived from an EMBL/GenBank/DDBJ whole genome shotgun (WGS) entry which is preliminary data.</text>
</comment>
<keyword evidence="2 8" id="KW-0813">Transport</keyword>
<dbReference type="GO" id="GO:0055085">
    <property type="term" value="P:transmembrane transport"/>
    <property type="evidence" value="ECO:0007669"/>
    <property type="project" value="InterPro"/>
</dbReference>
<dbReference type="AlphaFoldDB" id="H3NHD1"/>
<dbReference type="STRING" id="883113.HMPREF9708_00270"/>
<evidence type="ECO:0000256" key="5">
    <source>
        <dbReference type="ARBA" id="ARBA00022692"/>
    </source>
</evidence>
<sequence length="291" mass="32728">MLFLPQACIISLLIIGVMVGMVQSFGIIPSLGFNDFTLEFYRQALNNPQLKDSIVFSLKIALASSLFAIGLGLGICYVWLHQIKPSKFSEMMIRIPIIVPHIVVSLFVLQFLSRTGLLARLLFALGIENARDWFEPLLYQPNGIGVILSFLWKEVPFVVFYCFPMIQSISDGLGQAARTLGASRWQTYWKIILPLAKKTIFAAFFIIFMFTFGAYELPALLGPTVPRALPVMTYQAYTHPDLGQRPYAMAMNGLILFVGLAAILCIWILISLPQIKHYRMTFRKGGVDYEG</sequence>
<protein>
    <recommendedName>
        <fullName evidence="9">ABC transmembrane type-1 domain-containing protein</fullName>
    </recommendedName>
</protein>
<dbReference type="PANTHER" id="PTHR43357">
    <property type="entry name" value="INNER MEMBRANE ABC TRANSPORTER PERMEASE PROTEIN YDCV"/>
    <property type="match status" value="1"/>
</dbReference>
<keyword evidence="7 8" id="KW-0472">Membrane</keyword>
<dbReference type="Gene3D" id="1.10.3720.10">
    <property type="entry name" value="MetI-like"/>
    <property type="match status" value="1"/>
</dbReference>
<gene>
    <name evidence="10" type="ORF">HMPREF9708_00270</name>
</gene>
<keyword evidence="5 8" id="KW-0812">Transmembrane</keyword>
<dbReference type="PROSITE" id="PS50928">
    <property type="entry name" value="ABC_TM1"/>
    <property type="match status" value="1"/>
</dbReference>
<evidence type="ECO:0000256" key="1">
    <source>
        <dbReference type="ARBA" id="ARBA00004429"/>
    </source>
</evidence>
<evidence type="ECO:0000256" key="7">
    <source>
        <dbReference type="ARBA" id="ARBA00023136"/>
    </source>
</evidence>
<dbReference type="eggNOG" id="COG1176">
    <property type="taxonomic scope" value="Bacteria"/>
</dbReference>
<evidence type="ECO:0000256" key="4">
    <source>
        <dbReference type="ARBA" id="ARBA00022519"/>
    </source>
</evidence>
<name>H3NHD1_9LACT</name>
<keyword evidence="3" id="KW-1003">Cell membrane</keyword>
<proteinExistence type="inferred from homology"/>
<dbReference type="HOGENOM" id="CLU_016047_18_4_9"/>
<comment type="similarity">
    <text evidence="8">Belongs to the binding-protein-dependent transport system permease family.</text>
</comment>
<keyword evidence="6 8" id="KW-1133">Transmembrane helix</keyword>
<keyword evidence="11" id="KW-1185">Reference proteome</keyword>
<evidence type="ECO:0000256" key="6">
    <source>
        <dbReference type="ARBA" id="ARBA00022989"/>
    </source>
</evidence>
<evidence type="ECO:0000256" key="3">
    <source>
        <dbReference type="ARBA" id="ARBA00022475"/>
    </source>
</evidence>
<dbReference type="PATRIC" id="fig|883113.3.peg.274"/>
<accession>H3NHD1</accession>